<dbReference type="SUPFAM" id="SSF55729">
    <property type="entry name" value="Acyl-CoA N-acyltransferases (Nat)"/>
    <property type="match status" value="1"/>
</dbReference>
<dbReference type="InterPro" id="IPR016181">
    <property type="entry name" value="Acyl_CoA_acyltransferase"/>
</dbReference>
<comment type="function">
    <text evidence="1">Acyltransferase required for the direct transfer of medium- to long-chain fatty acyl moieties from a carrier protein (MbtL) on to the epsilon-amino group of lysine residue in the mycobactin core.</text>
</comment>
<dbReference type="PANTHER" id="PTHR31438:SF1">
    <property type="entry name" value="LYSINE N-ACYLTRANSFERASE C17G9.06C-RELATED"/>
    <property type="match status" value="1"/>
</dbReference>
<dbReference type="RefSeq" id="WP_149771000.1">
    <property type="nucleotide sequence ID" value="NZ_VDFQ02000006.1"/>
</dbReference>
<comment type="caution">
    <text evidence="6">The sequence shown here is derived from an EMBL/GenBank/DDBJ whole genome shotgun (WGS) entry which is preliminary data.</text>
</comment>
<keyword evidence="6" id="KW-0808">Transferase</keyword>
<name>A0A5Q6RP42_9ACTN</name>
<evidence type="ECO:0000256" key="4">
    <source>
        <dbReference type="ARBA" id="ARBA00031122"/>
    </source>
</evidence>
<dbReference type="EMBL" id="VDFQ02000006">
    <property type="protein sequence ID" value="KAA1419777.1"/>
    <property type="molecule type" value="Genomic_DNA"/>
</dbReference>
<dbReference type="PANTHER" id="PTHR31438">
    <property type="entry name" value="LYSINE N-ACYLTRANSFERASE C17G9.06C-RELATED"/>
    <property type="match status" value="1"/>
</dbReference>
<evidence type="ECO:0000313" key="7">
    <source>
        <dbReference type="Proteomes" id="UP000307768"/>
    </source>
</evidence>
<dbReference type="OrthoDB" id="5177616at2"/>
<dbReference type="GO" id="GO:0019290">
    <property type="term" value="P:siderophore biosynthetic process"/>
    <property type="evidence" value="ECO:0007669"/>
    <property type="project" value="InterPro"/>
</dbReference>
<evidence type="ECO:0000256" key="3">
    <source>
        <dbReference type="ARBA" id="ARBA00020586"/>
    </source>
</evidence>
<protein>
    <recommendedName>
        <fullName evidence="3">Lysine N-acyltransferase MbtK</fullName>
    </recommendedName>
    <alternativeName>
        <fullName evidence="4">Mycobactin synthase protein K</fullName>
    </alternativeName>
</protein>
<dbReference type="InterPro" id="IPR019432">
    <property type="entry name" value="Acyltransferase_MbtK/IucB-like"/>
</dbReference>
<dbReference type="UniPathway" id="UPA00011"/>
<dbReference type="Proteomes" id="UP000307768">
    <property type="component" value="Unassembled WGS sequence"/>
</dbReference>
<dbReference type="AlphaFoldDB" id="A0A5Q6RP42"/>
<sequence>MNARHHTAVSGIGQISLEPVEPARDAAVVHRWLRDPHAEFWRMGGLDVGAVEEYLSGIAADPHQDSWLGRIDGRPTFLAETYDPAHVLLVGVHKPEPGDLGMHLLVSPPGDRPRSGLTGAVMAAVMRWCFDALGAARVVVEPDVRNAAIGRKNADAGFRVVRDVVLGDKVARLSTCTRDEFARSILGGPR</sequence>
<gene>
    <name evidence="6" type="ORF">FE697_017875</name>
</gene>
<dbReference type="Gene3D" id="3.40.630.30">
    <property type="match status" value="1"/>
</dbReference>
<reference evidence="6 7" key="1">
    <citation type="submission" date="2019-09" db="EMBL/GenBank/DDBJ databases">
        <title>Mumia zhuanghuii sp. nov. isolated from the intestinal contents of plateau pika (Ochotona curzoniae) in the Qinghai-Tibet plateau of China.</title>
        <authorList>
            <person name="Tian Z."/>
        </authorList>
    </citation>
    <scope>NUCLEOTIDE SEQUENCE [LARGE SCALE GENOMIC DNA]</scope>
    <source>
        <strain evidence="7">350</strain>
    </source>
</reference>
<dbReference type="Pfam" id="PF13523">
    <property type="entry name" value="Acetyltransf_8"/>
    <property type="match status" value="1"/>
</dbReference>
<comment type="pathway">
    <text evidence="2">Siderophore biosynthesis; mycobactin biosynthesis.</text>
</comment>
<evidence type="ECO:0000256" key="2">
    <source>
        <dbReference type="ARBA" id="ARBA00005102"/>
    </source>
</evidence>
<evidence type="ECO:0000313" key="6">
    <source>
        <dbReference type="EMBL" id="KAA1419777.1"/>
    </source>
</evidence>
<dbReference type="SMART" id="SM01006">
    <property type="entry name" value="AlcB"/>
    <property type="match status" value="1"/>
</dbReference>
<evidence type="ECO:0000259" key="5">
    <source>
        <dbReference type="SMART" id="SM01006"/>
    </source>
</evidence>
<proteinExistence type="predicted"/>
<organism evidence="6 7">
    <name type="scientific">Mumia zhuanghuii</name>
    <dbReference type="NCBI Taxonomy" id="2585211"/>
    <lineage>
        <taxon>Bacteria</taxon>
        <taxon>Bacillati</taxon>
        <taxon>Actinomycetota</taxon>
        <taxon>Actinomycetes</taxon>
        <taxon>Propionibacteriales</taxon>
        <taxon>Nocardioidaceae</taxon>
        <taxon>Mumia</taxon>
    </lineage>
</organism>
<dbReference type="GO" id="GO:0016410">
    <property type="term" value="F:N-acyltransferase activity"/>
    <property type="evidence" value="ECO:0007669"/>
    <property type="project" value="TreeGrafter"/>
</dbReference>
<accession>A0A5Q6RP42</accession>
<feature type="domain" description="Acyltransferase MbtK/IucB-like conserved" evidence="5">
    <location>
        <begin position="18"/>
        <end position="65"/>
    </location>
</feature>
<evidence type="ECO:0000256" key="1">
    <source>
        <dbReference type="ARBA" id="ARBA00003818"/>
    </source>
</evidence>